<dbReference type="EMBL" id="HBUF01160665">
    <property type="protein sequence ID" value="CAG6650028.1"/>
    <property type="molecule type" value="Transcribed_RNA"/>
</dbReference>
<feature type="compositionally biased region" description="Basic and acidic residues" evidence="1">
    <location>
        <begin position="198"/>
        <end position="214"/>
    </location>
</feature>
<name>A0A8D8W8S5_9HEMI</name>
<proteinExistence type="predicted"/>
<dbReference type="EMBL" id="HBUF01160667">
    <property type="protein sequence ID" value="CAG6650034.1"/>
    <property type="molecule type" value="Transcribed_RNA"/>
</dbReference>
<evidence type="ECO:0000313" key="2">
    <source>
        <dbReference type="EMBL" id="CAG6650028.1"/>
    </source>
</evidence>
<dbReference type="AlphaFoldDB" id="A0A8D8W8S5"/>
<reference evidence="2" key="1">
    <citation type="submission" date="2021-05" db="EMBL/GenBank/DDBJ databases">
        <authorList>
            <person name="Alioto T."/>
            <person name="Alioto T."/>
            <person name="Gomez Garrido J."/>
        </authorList>
    </citation>
    <scope>NUCLEOTIDE SEQUENCE</scope>
</reference>
<sequence>MNGKEVLGVDASLLILGIGQTIRYEPTLSVVYQNSLFLDIRGHVDYIQGVKYNADFSVKGLTHRPIDISGDLSFSSNRTTLSLYMNSDQFGYIKLHGTLKPALHGSFLAKALVNYELGKSTQVQQAHFLLKFDQYEKASLYKSNTHLKLESTQYDSFNIDLRHALQLTDYLFDSTTDLILFGNEWQSKQIYRNFERKDAKGGGGEDIRIEEDKTGSLGGKGSKEGKEDLLRRSFEVLGSLKCDKKNLHYKLQALHESTSSNSTSLVLAQLNDRQQLLLSYSLANNDHDGQTLSARAIQPWFAIGVTGEYLVYDENTVDANVQLEWSRINSSQYQLQGHLNYLFDPTSAQSKLSATVILGNQLDPNSASLVTDNLHYTLDAKWNTNSINFTLHLPNNRLISGDLVYTSTASDTRSGGTSHKELSLSLRLTPHDAVSFSLLYSRDGQTRRELIATKLAWKRGNEDWKRIEFNVGYKLFESVNMELLLPDYYFHGTLDVIYLGLYSPNSLRSELSWGSTREIVSLIQIESKFQLQWIHSYCNLTVLTPFNGWEQLTLDSIFRLSNGTNRPGLGTDGGGVVEMDLQATGHLPSHSAYLSSHIQYNPVSNQYVATLYTNNTLFSIESVELKLDNAANYSRFHFSAEPGNFERPLVRLDYSLAHSVHSGNIEFFTPFSGLDFVALDLNFNSGLTLFNGTVTPFLVKHDRLASMGDYTFSYALQESTYSN</sequence>
<organism evidence="2">
    <name type="scientific">Cacopsylla melanoneura</name>
    <dbReference type="NCBI Taxonomy" id="428564"/>
    <lineage>
        <taxon>Eukaryota</taxon>
        <taxon>Metazoa</taxon>
        <taxon>Ecdysozoa</taxon>
        <taxon>Arthropoda</taxon>
        <taxon>Hexapoda</taxon>
        <taxon>Insecta</taxon>
        <taxon>Pterygota</taxon>
        <taxon>Neoptera</taxon>
        <taxon>Paraneoptera</taxon>
        <taxon>Hemiptera</taxon>
        <taxon>Sternorrhyncha</taxon>
        <taxon>Psylloidea</taxon>
        <taxon>Psyllidae</taxon>
        <taxon>Psyllinae</taxon>
        <taxon>Cacopsylla</taxon>
    </lineage>
</organism>
<accession>A0A8D8W8S5</accession>
<feature type="region of interest" description="Disordered" evidence="1">
    <location>
        <begin position="198"/>
        <end position="224"/>
    </location>
</feature>
<evidence type="ECO:0000256" key="1">
    <source>
        <dbReference type="SAM" id="MobiDB-lite"/>
    </source>
</evidence>
<protein>
    <submittedName>
        <fullName evidence="2">Uncharacterized protein</fullName>
    </submittedName>
</protein>